<dbReference type="InterPro" id="IPR007863">
    <property type="entry name" value="Peptidase_M16_C"/>
</dbReference>
<keyword evidence="7" id="KW-1185">Reference proteome</keyword>
<dbReference type="AlphaFoldDB" id="A0A4Y8KUX7"/>
<dbReference type="GO" id="GO:0006508">
    <property type="term" value="P:proteolysis"/>
    <property type="evidence" value="ECO:0007669"/>
    <property type="project" value="InterPro"/>
</dbReference>
<feature type="domain" description="Peptidase M16 N-terminal" evidence="4">
    <location>
        <begin position="22"/>
        <end position="159"/>
    </location>
</feature>
<dbReference type="PANTHER" id="PTHR11851">
    <property type="entry name" value="METALLOPROTEASE"/>
    <property type="match status" value="1"/>
</dbReference>
<dbReference type="Proteomes" id="UP000297861">
    <property type="component" value="Unassembled WGS sequence"/>
</dbReference>
<gene>
    <name evidence="6" type="ORF">E2605_17115</name>
</gene>
<proteinExistence type="inferred from homology"/>
<dbReference type="InterPro" id="IPR011765">
    <property type="entry name" value="Pept_M16_N"/>
</dbReference>
<evidence type="ECO:0000259" key="4">
    <source>
        <dbReference type="Pfam" id="PF00675"/>
    </source>
</evidence>
<dbReference type="GO" id="GO:0004222">
    <property type="term" value="F:metalloendopeptidase activity"/>
    <property type="evidence" value="ECO:0007669"/>
    <property type="project" value="InterPro"/>
</dbReference>
<evidence type="ECO:0000256" key="1">
    <source>
        <dbReference type="ARBA" id="ARBA00001947"/>
    </source>
</evidence>
<evidence type="ECO:0000313" key="6">
    <source>
        <dbReference type="EMBL" id="TFD93202.1"/>
    </source>
</evidence>
<evidence type="ECO:0000259" key="5">
    <source>
        <dbReference type="Pfam" id="PF05193"/>
    </source>
</evidence>
<dbReference type="InterPro" id="IPR001431">
    <property type="entry name" value="Pept_M16_Zn_BS"/>
</dbReference>
<comment type="cofactor">
    <cofactor evidence="1">
        <name>Zn(2+)</name>
        <dbReference type="ChEBI" id="CHEBI:29105"/>
    </cofactor>
</comment>
<comment type="caution">
    <text evidence="6">The sequence shown here is derived from an EMBL/GenBank/DDBJ whole genome shotgun (WGS) entry which is preliminary data.</text>
</comment>
<name>A0A4Y8KUX7_9BACT</name>
<comment type="similarity">
    <text evidence="2 3">Belongs to the peptidase M16 family.</text>
</comment>
<dbReference type="EMBL" id="SOML01000013">
    <property type="protein sequence ID" value="TFD93202.1"/>
    <property type="molecule type" value="Genomic_DNA"/>
</dbReference>
<dbReference type="Gene3D" id="3.30.830.10">
    <property type="entry name" value="Metalloenzyme, LuxS/M16 peptidase-like"/>
    <property type="match status" value="2"/>
</dbReference>
<sequence length="407" mass="46377">MNIYQSHTLKNGLRIVHLPLASHVSYCGFIVNTGTRDEQAEEFGMAHFVEHMLFKGTEKRRSHHIINRMEAVGGEINAYTNKEETVIYSIFLEEYFERAFELLTDLTFHSTFPKQEIEKEIDVILDEINSYEDSPSELIYDEFENLIYKGSQLGHNILGEPDLLSKFDCKMARQFTGKHYHPDNMVFFSTGKTDFRKIVKLSEKYLSDIPVSSEKTERLTPQSTVKGEISLQKDTTQSHVLIGGQCYDMHNPKKTTLHMLNNILGGPGMNSRLNISLREKRGYVYNVESSTTLYTDTGLFAIYFGCDKRNTEKCIKLIQKELNLLKNTSLTSIQLSAAKKQLTGQIAVSSDNHENLALALGKSYLNHNHFNSIEETIQKIDKITSSDILNAANEIFAEQNLSTLSYL</sequence>
<dbReference type="STRING" id="1121485.GCA_000426485_02734"/>
<dbReference type="PANTHER" id="PTHR11851:SF49">
    <property type="entry name" value="MITOCHONDRIAL-PROCESSING PEPTIDASE SUBUNIT ALPHA"/>
    <property type="match status" value="1"/>
</dbReference>
<accession>A0A4Y8KUX7</accession>
<reference evidence="6 7" key="1">
    <citation type="submission" date="2019-03" db="EMBL/GenBank/DDBJ databases">
        <title>San Antonio Military Medical Center submission to MRSN (WRAIR), pending publication.</title>
        <authorList>
            <person name="Blyth D.M."/>
            <person name="Mccarthy S.L."/>
            <person name="Schall S.E."/>
            <person name="Stam J.A."/>
            <person name="Ong A.C."/>
            <person name="Mcgann P.T."/>
        </authorList>
    </citation>
    <scope>NUCLEOTIDE SEQUENCE [LARGE SCALE GENOMIC DNA]</scope>
    <source>
        <strain evidence="6 7">MRSN571793</strain>
    </source>
</reference>
<organism evidence="6 7">
    <name type="scientific">Dysgonomonas capnocytophagoides</name>
    <dbReference type="NCBI Taxonomy" id="45254"/>
    <lineage>
        <taxon>Bacteria</taxon>
        <taxon>Pseudomonadati</taxon>
        <taxon>Bacteroidota</taxon>
        <taxon>Bacteroidia</taxon>
        <taxon>Bacteroidales</taxon>
        <taxon>Dysgonomonadaceae</taxon>
        <taxon>Dysgonomonas</taxon>
    </lineage>
</organism>
<protein>
    <submittedName>
        <fullName evidence="6">Insulinase family protein</fullName>
    </submittedName>
</protein>
<evidence type="ECO:0000313" key="7">
    <source>
        <dbReference type="Proteomes" id="UP000297861"/>
    </source>
</evidence>
<dbReference type="OrthoDB" id="9811314at2"/>
<dbReference type="SUPFAM" id="SSF63411">
    <property type="entry name" value="LuxS/MPP-like metallohydrolase"/>
    <property type="match status" value="2"/>
</dbReference>
<dbReference type="Pfam" id="PF00675">
    <property type="entry name" value="Peptidase_M16"/>
    <property type="match status" value="1"/>
</dbReference>
<dbReference type="RefSeq" id="WP_134437334.1">
    <property type="nucleotide sequence ID" value="NZ_SOML01000013.1"/>
</dbReference>
<dbReference type="GO" id="GO:0046872">
    <property type="term" value="F:metal ion binding"/>
    <property type="evidence" value="ECO:0007669"/>
    <property type="project" value="InterPro"/>
</dbReference>
<dbReference type="Pfam" id="PF05193">
    <property type="entry name" value="Peptidase_M16_C"/>
    <property type="match status" value="1"/>
</dbReference>
<feature type="domain" description="Peptidase M16 C-terminal" evidence="5">
    <location>
        <begin position="172"/>
        <end position="342"/>
    </location>
</feature>
<dbReference type="InterPro" id="IPR011249">
    <property type="entry name" value="Metalloenz_LuxS/M16"/>
</dbReference>
<evidence type="ECO:0000256" key="2">
    <source>
        <dbReference type="ARBA" id="ARBA00007261"/>
    </source>
</evidence>
<evidence type="ECO:0000256" key="3">
    <source>
        <dbReference type="RuleBase" id="RU004447"/>
    </source>
</evidence>
<dbReference type="InterPro" id="IPR050361">
    <property type="entry name" value="MPP/UQCRC_Complex"/>
</dbReference>
<dbReference type="PROSITE" id="PS00143">
    <property type="entry name" value="INSULINASE"/>
    <property type="match status" value="1"/>
</dbReference>